<sequence>MDLFSGFKKYIVSSDEKTKDPVCGMSVVKNDDLKSTFEGNSYYFCSTSCKEEFDKNPGNFVEDE</sequence>
<dbReference type="Proteomes" id="UP000177900">
    <property type="component" value="Unassembled WGS sequence"/>
</dbReference>
<reference evidence="2 3" key="1">
    <citation type="journal article" date="2016" name="Nat. Commun.">
        <title>Thousands of microbial genomes shed light on interconnected biogeochemical processes in an aquifer system.</title>
        <authorList>
            <person name="Anantharaman K."/>
            <person name="Brown C.T."/>
            <person name="Hug L.A."/>
            <person name="Sharon I."/>
            <person name="Castelle C.J."/>
            <person name="Probst A.J."/>
            <person name="Thomas B.C."/>
            <person name="Singh A."/>
            <person name="Wilkins M.J."/>
            <person name="Karaoz U."/>
            <person name="Brodie E.L."/>
            <person name="Williams K.H."/>
            <person name="Hubbard S.S."/>
            <person name="Banfield J.F."/>
        </authorList>
    </citation>
    <scope>NUCLEOTIDE SEQUENCE [LARGE SCALE GENOMIC DNA]</scope>
</reference>
<dbReference type="Gene3D" id="1.10.620.20">
    <property type="entry name" value="Ribonucleotide Reductase, subunit A"/>
    <property type="match status" value="1"/>
</dbReference>
<proteinExistence type="predicted"/>
<dbReference type="InterPro" id="IPR011017">
    <property type="entry name" value="TRASH_dom"/>
</dbReference>
<feature type="domain" description="TRASH" evidence="1">
    <location>
        <begin position="20"/>
        <end position="57"/>
    </location>
</feature>
<evidence type="ECO:0000313" key="2">
    <source>
        <dbReference type="EMBL" id="OGY27427.1"/>
    </source>
</evidence>
<organism evidence="2 3">
    <name type="scientific">Candidatus Woykebacteria bacterium RIFCSPHIGHO2_01_FULL_39_12</name>
    <dbReference type="NCBI Taxonomy" id="1802599"/>
    <lineage>
        <taxon>Bacteria</taxon>
        <taxon>Candidatus Woykeibacteriota</taxon>
    </lineage>
</organism>
<dbReference type="SMART" id="SM00746">
    <property type="entry name" value="TRASH"/>
    <property type="match status" value="1"/>
</dbReference>
<dbReference type="GO" id="GO:0016491">
    <property type="term" value="F:oxidoreductase activity"/>
    <property type="evidence" value="ECO:0007669"/>
    <property type="project" value="InterPro"/>
</dbReference>
<dbReference type="EMBL" id="MHCV01000027">
    <property type="protein sequence ID" value="OGY27427.1"/>
    <property type="molecule type" value="Genomic_DNA"/>
</dbReference>
<accession>A0A1G1WJM3</accession>
<dbReference type="AlphaFoldDB" id="A0A1G1WJM3"/>
<name>A0A1G1WJM3_9BACT</name>
<evidence type="ECO:0000259" key="1">
    <source>
        <dbReference type="SMART" id="SM00746"/>
    </source>
</evidence>
<dbReference type="InterPro" id="IPR007029">
    <property type="entry name" value="YHS_dom"/>
</dbReference>
<gene>
    <name evidence="2" type="ORF">A2864_02725</name>
</gene>
<dbReference type="Pfam" id="PF04945">
    <property type="entry name" value="YHS"/>
    <property type="match status" value="1"/>
</dbReference>
<protein>
    <recommendedName>
        <fullName evidence="1">TRASH domain-containing protein</fullName>
    </recommendedName>
</protein>
<dbReference type="InterPro" id="IPR012348">
    <property type="entry name" value="RNR-like"/>
</dbReference>
<comment type="caution">
    <text evidence="2">The sequence shown here is derived from an EMBL/GenBank/DDBJ whole genome shotgun (WGS) entry which is preliminary data.</text>
</comment>
<evidence type="ECO:0000313" key="3">
    <source>
        <dbReference type="Proteomes" id="UP000177900"/>
    </source>
</evidence>